<evidence type="ECO:0008006" key="3">
    <source>
        <dbReference type="Google" id="ProtNLM"/>
    </source>
</evidence>
<gene>
    <name evidence="1" type="ORF">NM686_016725</name>
</gene>
<accession>A0ABY7GHM6</accession>
<dbReference type="EMBL" id="CP113517">
    <property type="protein sequence ID" value="WAR44001.1"/>
    <property type="molecule type" value="Genomic_DNA"/>
</dbReference>
<protein>
    <recommendedName>
        <fullName evidence="3">Tetratricopeptide repeat protein</fullName>
    </recommendedName>
</protein>
<dbReference type="SUPFAM" id="SSF48452">
    <property type="entry name" value="TPR-like"/>
    <property type="match status" value="1"/>
</dbReference>
<evidence type="ECO:0000313" key="1">
    <source>
        <dbReference type="EMBL" id="WAR44001.1"/>
    </source>
</evidence>
<dbReference type="RefSeq" id="WP_255188990.1">
    <property type="nucleotide sequence ID" value="NZ_CP113517.1"/>
</dbReference>
<name>A0ABY7GHM6_9GAMM</name>
<reference evidence="1" key="1">
    <citation type="submission" date="2022-11" db="EMBL/GenBank/DDBJ databases">
        <title>Methylomonas rapida sp. nov., Carotenoid-Producing Obligate Methanotrophs with High Growth Characteristics and Biotechnological Potential.</title>
        <authorList>
            <person name="Tikhonova E.N."/>
            <person name="Suleimanov R.Z."/>
            <person name="Miroshnikov K."/>
            <person name="Oshkin I.Y."/>
            <person name="Belova S.E."/>
            <person name="Danilova O.V."/>
            <person name="Ashikhmin A."/>
            <person name="Konopkin A."/>
            <person name="But S.Y."/>
            <person name="Khmelenina V.N."/>
            <person name="Kuznetsov N."/>
            <person name="Pimenov N.V."/>
            <person name="Dedysh S.N."/>
        </authorList>
    </citation>
    <scope>NUCLEOTIDE SEQUENCE</scope>
    <source>
        <strain evidence="1">MP1</strain>
    </source>
</reference>
<proteinExistence type="predicted"/>
<organism evidence="1 2">
    <name type="scientific">Methylomonas rapida</name>
    <dbReference type="NCBI Taxonomy" id="2963939"/>
    <lineage>
        <taxon>Bacteria</taxon>
        <taxon>Pseudomonadati</taxon>
        <taxon>Pseudomonadota</taxon>
        <taxon>Gammaproteobacteria</taxon>
        <taxon>Methylococcales</taxon>
        <taxon>Methylococcaceae</taxon>
        <taxon>Methylomonas</taxon>
    </lineage>
</organism>
<dbReference type="Gene3D" id="1.25.40.10">
    <property type="entry name" value="Tetratricopeptide repeat domain"/>
    <property type="match status" value="1"/>
</dbReference>
<sequence>MIDSIFEKYRIPAELPKDPLGTLYFILRKAELAKNLTSNEWDWLDSQKLDDTISLIKTQEENRKIIETYRVAIAETVRNDLASLRHNRFVRSHVLTVPTPESERALVFFKVHNREVLEENELALIDKGYKLFLSFIRVKEKFGITEDISFDQNSVKRLNKITLEQSLSVIDYLWIVQNRVFSVFHYVEPRAKSLFSRYQCNASELAVEDFFQLCLILQKLEEGSVPAEIEQEFLVKYQCISALESAQRLEFIALKKQFRATQFASDDPSQHLFKVLRKLRDEKPLTEPDINYLKKRKLIETLKFIYKPKADALTSKVKQGHGLTDDDIVWCKEHNFEEIIFLSLKIDYQVRQRNDSIESPLYSILVKLNASQRLSGQEVAWLETEELFRPNTQIFVTYHRLEALHAEAEFKRTKGFWNIVNASADWRKANQPESALKLTNNQQQLRSLKEAKLRSALFTTRGGALRDLDRLSEAEQCALEAINHYPNSHNPYTLMGALCYDTGRYGEGDEWFEKAIERGAKPNDQDSEIKRILQKKKGKERQEIIQHLLAKDHRRFAWVKRYAQK</sequence>
<dbReference type="Proteomes" id="UP001162780">
    <property type="component" value="Chromosome"/>
</dbReference>
<evidence type="ECO:0000313" key="2">
    <source>
        <dbReference type="Proteomes" id="UP001162780"/>
    </source>
</evidence>
<keyword evidence="2" id="KW-1185">Reference proteome</keyword>
<dbReference type="InterPro" id="IPR011990">
    <property type="entry name" value="TPR-like_helical_dom_sf"/>
</dbReference>